<reference evidence="1 2" key="1">
    <citation type="submission" date="2023-09" db="EMBL/GenBank/DDBJ databases">
        <authorList>
            <person name="Rey-Velasco X."/>
        </authorList>
    </citation>
    <scope>NUCLEOTIDE SEQUENCE [LARGE SCALE GENOMIC DNA]</scope>
    <source>
        <strain evidence="1 2">W311</strain>
    </source>
</reference>
<dbReference type="EMBL" id="CP135076">
    <property type="protein sequence ID" value="WNO54453.1"/>
    <property type="molecule type" value="Genomic_DNA"/>
</dbReference>
<name>A0ABZ0BAZ9_9SPHN</name>
<accession>A0ABZ0BAZ9</accession>
<dbReference type="RefSeq" id="WP_313916960.1">
    <property type="nucleotide sequence ID" value="NZ_CP135076.1"/>
</dbReference>
<evidence type="ECO:0000313" key="1">
    <source>
        <dbReference type="EMBL" id="WNO54453.1"/>
    </source>
</evidence>
<keyword evidence="2" id="KW-1185">Reference proteome</keyword>
<organism evidence="1 2">
    <name type="scientific">Stakelama saccharophila</name>
    <dbReference type="NCBI Taxonomy" id="3075605"/>
    <lineage>
        <taxon>Bacteria</taxon>
        <taxon>Pseudomonadati</taxon>
        <taxon>Pseudomonadota</taxon>
        <taxon>Alphaproteobacteria</taxon>
        <taxon>Sphingomonadales</taxon>
        <taxon>Sphingomonadaceae</taxon>
        <taxon>Stakelama</taxon>
    </lineage>
</organism>
<protein>
    <submittedName>
        <fullName evidence="1">Uncharacterized protein</fullName>
    </submittedName>
</protein>
<gene>
    <name evidence="1" type="ORF">RPR59_04145</name>
</gene>
<sequence length="74" mass="8367">MTVGELEDLLLASLLRRAGGTKRRWRLVLGPITVYDPATHPHCNWHVNPTGTAAENDTIERLLDDVRARHPRIC</sequence>
<proteinExistence type="predicted"/>
<evidence type="ECO:0000313" key="2">
    <source>
        <dbReference type="Proteomes" id="UP001302249"/>
    </source>
</evidence>
<dbReference type="Proteomes" id="UP001302249">
    <property type="component" value="Chromosome"/>
</dbReference>